<gene>
    <name evidence="4" type="ORF">G352_13020</name>
</gene>
<protein>
    <recommendedName>
        <fullName evidence="3">Chorismatase FkbO/Hyg5-like N-terminal domain-containing protein</fullName>
    </recommendedName>
</protein>
<feature type="domain" description="Chorismatase FkbO/Hyg5-like N-terminal" evidence="3">
    <location>
        <begin position="63"/>
        <end position="184"/>
    </location>
</feature>
<feature type="binding site" evidence="2">
    <location>
        <position position="216"/>
    </location>
    <ligand>
        <name>substrate</name>
    </ligand>
</feature>
<keyword evidence="5" id="KW-1185">Reference proteome</keyword>
<evidence type="ECO:0000313" key="5">
    <source>
        <dbReference type="Proteomes" id="UP000011731"/>
    </source>
</evidence>
<feature type="active site" description="Proton acceptor" evidence="1">
    <location>
        <position position="330"/>
    </location>
</feature>
<dbReference type="RefSeq" id="WP_003936695.1">
    <property type="nucleotide sequence ID" value="NZ_AOEX01000038.1"/>
</dbReference>
<dbReference type="Proteomes" id="UP000011731">
    <property type="component" value="Unassembled WGS sequence"/>
</dbReference>
<feature type="binding site" evidence="2">
    <location>
        <position position="151"/>
    </location>
    <ligand>
        <name>substrate</name>
    </ligand>
</feature>
<dbReference type="InterPro" id="IPR035959">
    <property type="entry name" value="RutC-like_sf"/>
</dbReference>
<dbReference type="PATRIC" id="fig|1278076.4.peg.2698"/>
<dbReference type="InterPro" id="IPR049368">
    <property type="entry name" value="FkbO_Hyg5-like_N"/>
</dbReference>
<accession>M2ZV23</accession>
<dbReference type="Gene3D" id="3.30.1330.40">
    <property type="entry name" value="RutC-like"/>
    <property type="match status" value="1"/>
</dbReference>
<comment type="caution">
    <text evidence="4">The sequence shown here is derived from an EMBL/GenBank/DDBJ whole genome shotgun (WGS) entry which is preliminary data.</text>
</comment>
<dbReference type="SUPFAM" id="SSF55298">
    <property type="entry name" value="YjgF-like"/>
    <property type="match status" value="1"/>
</dbReference>
<evidence type="ECO:0000256" key="2">
    <source>
        <dbReference type="PIRSR" id="PIRSR631038-2"/>
    </source>
</evidence>
<feature type="binding site" evidence="2">
    <location>
        <position position="203"/>
    </location>
    <ligand>
        <name>substrate</name>
    </ligand>
</feature>
<dbReference type="InterPro" id="IPR031038">
    <property type="entry name" value="Chori_FkbO_Hyg5"/>
</dbReference>
<dbReference type="CDD" id="cd06153">
    <property type="entry name" value="YjgF_YER057c_UK114_like_5"/>
    <property type="match status" value="1"/>
</dbReference>
<evidence type="ECO:0000259" key="3">
    <source>
        <dbReference type="Pfam" id="PF21168"/>
    </source>
</evidence>
<sequence>MTRNLNRTFLPVPLLSAGPDTSDSGNVLGAVHYTDRHADPHLDNGHPDLTVHMVGDAAESFSEVWYTDHEITHGELNGVAYSYDGHHFFCAGRVEQSASYTDGVRDAYVTALGLTCALDYPRVFRMWNFVEDINTSNGAGLEIYRDFCRGRAQAFDRLAIPDDQLPAATGIGSLGGGIGFCLLASRSDCVNIENPRQMPAYRYPDRYGPRSPSFARATHIAPPEGRAGLGHIYVSGTASIVGHRTVHQGDVASQCREALTNIAHLISAENLSRHNIGPGRDITDLRNVKVYVRHDRDVDTVRDICTQVIGSDQHLALFTVDICRADLLVEIEGVVLD</sequence>
<evidence type="ECO:0000313" key="4">
    <source>
        <dbReference type="EMBL" id="EME64204.1"/>
    </source>
</evidence>
<evidence type="ECO:0000256" key="1">
    <source>
        <dbReference type="PIRSR" id="PIRSR631038-1"/>
    </source>
</evidence>
<dbReference type="AlphaFoldDB" id="M2ZV23"/>
<dbReference type="NCBIfam" id="TIGR04444">
    <property type="entry name" value="chori_FkbO_Hyg5"/>
    <property type="match status" value="1"/>
</dbReference>
<dbReference type="Pfam" id="PF21168">
    <property type="entry name" value="FkbO_Hyg5-like_N"/>
    <property type="match status" value="1"/>
</dbReference>
<proteinExistence type="predicted"/>
<name>M2ZV23_9NOCA</name>
<reference evidence="4 5" key="1">
    <citation type="journal article" date="2013" name="Genome Announc.">
        <title>Draft Genome Sequence of Rhodococcus ruber Strain BKS 20-38.</title>
        <authorList>
            <person name="Bala M."/>
            <person name="Kumar S."/>
            <person name="Raghava G.P."/>
            <person name="Mayilraj S."/>
        </authorList>
    </citation>
    <scope>NUCLEOTIDE SEQUENCE [LARGE SCALE GENOMIC DNA]</scope>
    <source>
        <strain evidence="4 5">BKS 20-38</strain>
    </source>
</reference>
<feature type="binding site" evidence="2">
    <location>
        <position position="144"/>
    </location>
    <ligand>
        <name>substrate</name>
    </ligand>
</feature>
<organism evidence="4 5">
    <name type="scientific">Rhodococcus ruber BKS 20-38</name>
    <dbReference type="NCBI Taxonomy" id="1278076"/>
    <lineage>
        <taxon>Bacteria</taxon>
        <taxon>Bacillati</taxon>
        <taxon>Actinomycetota</taxon>
        <taxon>Actinomycetes</taxon>
        <taxon>Mycobacteriales</taxon>
        <taxon>Nocardiaceae</taxon>
        <taxon>Rhodococcus</taxon>
    </lineage>
</organism>
<dbReference type="EMBL" id="AOEX01000038">
    <property type="protein sequence ID" value="EME64204.1"/>
    <property type="molecule type" value="Genomic_DNA"/>
</dbReference>